<dbReference type="GO" id="GO:0005886">
    <property type="term" value="C:plasma membrane"/>
    <property type="evidence" value="ECO:0007669"/>
    <property type="project" value="TreeGrafter"/>
</dbReference>
<dbReference type="GO" id="GO:0015386">
    <property type="term" value="F:potassium:proton antiporter activity"/>
    <property type="evidence" value="ECO:0007669"/>
    <property type="project" value="TreeGrafter"/>
</dbReference>
<keyword evidence="4" id="KW-1185">Reference proteome</keyword>
<sequence length="134" mass="15170">MYVHGSLAKILNTRGIGRSQFCGITMKNYVERKYILQIQTTLKYGLKMLSSSSETIIFMFLGVATIHDNTIGTGLCHPDHCSLQLLQNPRVSLMRHVRDHHHCCHLLPVFVQGITIKPLVKFLRVKTASDKDPP</sequence>
<dbReference type="PANTHER" id="PTHR10110">
    <property type="entry name" value="SODIUM/HYDROGEN EXCHANGER"/>
    <property type="match status" value="1"/>
</dbReference>
<reference evidence="3 4" key="1">
    <citation type="journal article" date="2018" name="Nat. Ecol. Evol.">
        <title>Genomic signatures of mitonuclear coevolution across populations of Tigriopus californicus.</title>
        <authorList>
            <person name="Barreto F.S."/>
            <person name="Watson E.T."/>
            <person name="Lima T.G."/>
            <person name="Willett C.S."/>
            <person name="Edmands S."/>
            <person name="Li W."/>
            <person name="Burton R.S."/>
        </authorList>
    </citation>
    <scope>NUCLEOTIDE SEQUENCE [LARGE SCALE GENOMIC DNA]</scope>
    <source>
        <strain evidence="3 4">San Diego</strain>
    </source>
</reference>
<dbReference type="Proteomes" id="UP000318571">
    <property type="component" value="Chromosome 8"/>
</dbReference>
<accession>A0A553N7G9</accession>
<keyword evidence="2" id="KW-0406">Ion transport</keyword>
<dbReference type="EMBL" id="VCGU01000459">
    <property type="protein sequence ID" value="TRY61386.1"/>
    <property type="molecule type" value="Genomic_DNA"/>
</dbReference>
<name>A0A553N7G9_TIGCA</name>
<dbReference type="GO" id="GO:0098719">
    <property type="term" value="P:sodium ion import across plasma membrane"/>
    <property type="evidence" value="ECO:0007669"/>
    <property type="project" value="TreeGrafter"/>
</dbReference>
<dbReference type="InterPro" id="IPR018422">
    <property type="entry name" value="Cation/H_exchanger_CPA1"/>
</dbReference>
<proteinExistence type="predicted"/>
<dbReference type="GO" id="GO:0015385">
    <property type="term" value="F:sodium:proton antiporter activity"/>
    <property type="evidence" value="ECO:0007669"/>
    <property type="project" value="InterPro"/>
</dbReference>
<dbReference type="PANTHER" id="PTHR10110:SF98">
    <property type="entry name" value="SODIUM_HYDROGEN EXCHANGER"/>
    <property type="match status" value="1"/>
</dbReference>
<comment type="caution">
    <text evidence="3">The sequence shown here is derived from an EMBL/GenBank/DDBJ whole genome shotgun (WGS) entry which is preliminary data.</text>
</comment>
<dbReference type="STRING" id="6832.A0A553N7G9"/>
<dbReference type="GO" id="GO:0051453">
    <property type="term" value="P:regulation of intracellular pH"/>
    <property type="evidence" value="ECO:0007669"/>
    <property type="project" value="TreeGrafter"/>
</dbReference>
<dbReference type="AlphaFoldDB" id="A0A553N7G9"/>
<protein>
    <submittedName>
        <fullName evidence="3">Uncharacterized protein</fullName>
    </submittedName>
</protein>
<organism evidence="3 4">
    <name type="scientific">Tigriopus californicus</name>
    <name type="common">Marine copepod</name>
    <dbReference type="NCBI Taxonomy" id="6832"/>
    <lineage>
        <taxon>Eukaryota</taxon>
        <taxon>Metazoa</taxon>
        <taxon>Ecdysozoa</taxon>
        <taxon>Arthropoda</taxon>
        <taxon>Crustacea</taxon>
        <taxon>Multicrustacea</taxon>
        <taxon>Hexanauplia</taxon>
        <taxon>Copepoda</taxon>
        <taxon>Harpacticoida</taxon>
        <taxon>Harpacticidae</taxon>
        <taxon>Tigriopus</taxon>
    </lineage>
</organism>
<keyword evidence="1" id="KW-0813">Transport</keyword>
<evidence type="ECO:0000313" key="3">
    <source>
        <dbReference type="EMBL" id="TRY61386.1"/>
    </source>
</evidence>
<gene>
    <name evidence="3" type="ORF">TCAL_17167</name>
</gene>
<evidence type="ECO:0000313" key="4">
    <source>
        <dbReference type="Proteomes" id="UP000318571"/>
    </source>
</evidence>
<evidence type="ECO:0000256" key="1">
    <source>
        <dbReference type="ARBA" id="ARBA00022448"/>
    </source>
</evidence>
<evidence type="ECO:0000256" key="2">
    <source>
        <dbReference type="ARBA" id="ARBA00023065"/>
    </source>
</evidence>